<sequence length="149" mass="17134">MITISEARPKKHPKPTPERESNSHVHMFITMTDVTLKHQHTVVGTTGPALKYRDSHVHRIKVRTSSAPESYNCHWHYVEDTTGPAMETPDGKHTHYFSGETSRNDGHKHCYSTVTDTSPDCEDCEEDYDDNEHDCDCECDCDCDKHHHR</sequence>
<comment type="caution">
    <text evidence="2">The sequence shown here is derived from an EMBL/GenBank/DDBJ whole genome shotgun (WGS) entry which is preliminary data.</text>
</comment>
<protein>
    <submittedName>
        <fullName evidence="2">YmaF-like protein</fullName>
    </submittedName>
</protein>
<dbReference type="Pfam" id="PF12788">
    <property type="entry name" value="YmaF"/>
    <property type="match status" value="1"/>
</dbReference>
<dbReference type="AlphaFoldDB" id="A0A4R1QA35"/>
<accession>A0A4R1QA35</accession>
<organism evidence="2 3">
    <name type="scientific">Anaerospora hongkongensis</name>
    <dbReference type="NCBI Taxonomy" id="244830"/>
    <lineage>
        <taxon>Bacteria</taxon>
        <taxon>Bacillati</taxon>
        <taxon>Bacillota</taxon>
        <taxon>Negativicutes</taxon>
        <taxon>Selenomonadales</taxon>
        <taxon>Sporomusaceae</taxon>
        <taxon>Anaerospora</taxon>
    </lineage>
</organism>
<dbReference type="EMBL" id="SLUI01000003">
    <property type="protein sequence ID" value="TCL38797.1"/>
    <property type="molecule type" value="Genomic_DNA"/>
</dbReference>
<dbReference type="InterPro" id="IPR024307">
    <property type="entry name" value="YmaF"/>
</dbReference>
<reference evidence="2 3" key="1">
    <citation type="submission" date="2019-03" db="EMBL/GenBank/DDBJ databases">
        <title>Genomic Encyclopedia of Type Strains, Phase IV (KMG-IV): sequencing the most valuable type-strain genomes for metagenomic binning, comparative biology and taxonomic classification.</title>
        <authorList>
            <person name="Goeker M."/>
        </authorList>
    </citation>
    <scope>NUCLEOTIDE SEQUENCE [LARGE SCALE GENOMIC DNA]</scope>
    <source>
        <strain evidence="2 3">DSM 15969</strain>
    </source>
</reference>
<proteinExistence type="predicted"/>
<evidence type="ECO:0000256" key="1">
    <source>
        <dbReference type="SAM" id="MobiDB-lite"/>
    </source>
</evidence>
<name>A0A4R1QA35_9FIRM</name>
<gene>
    <name evidence="2" type="ORF">EV210_103280</name>
</gene>
<dbReference type="RefSeq" id="WP_165898804.1">
    <property type="nucleotide sequence ID" value="NZ_SLUI01000003.1"/>
</dbReference>
<evidence type="ECO:0000313" key="3">
    <source>
        <dbReference type="Proteomes" id="UP000295063"/>
    </source>
</evidence>
<evidence type="ECO:0000313" key="2">
    <source>
        <dbReference type="EMBL" id="TCL38797.1"/>
    </source>
</evidence>
<dbReference type="Proteomes" id="UP000295063">
    <property type="component" value="Unassembled WGS sequence"/>
</dbReference>
<keyword evidence="3" id="KW-1185">Reference proteome</keyword>
<feature type="region of interest" description="Disordered" evidence="1">
    <location>
        <begin position="1"/>
        <end position="24"/>
    </location>
</feature>